<keyword evidence="5 6" id="KW-0472">Membrane</keyword>
<evidence type="ECO:0000256" key="5">
    <source>
        <dbReference type="ARBA" id="ARBA00023136"/>
    </source>
</evidence>
<comment type="subcellular location">
    <subcellularLocation>
        <location evidence="1">Membrane</location>
    </subcellularLocation>
</comment>
<dbReference type="PANTHER" id="PTHR21659:SF42">
    <property type="entry name" value="UPF0057 MEMBRANE PROTEIN ZK632.10-RELATED"/>
    <property type="match status" value="1"/>
</dbReference>
<dbReference type="Pfam" id="PF01679">
    <property type="entry name" value="Pmp3"/>
    <property type="match status" value="1"/>
</dbReference>
<sequence>MPFTGSDICKILLAIFLPPLGVFFERGCGADLLINILLTILGYIPGIIHALYIILKY</sequence>
<evidence type="ECO:0000256" key="6">
    <source>
        <dbReference type="SAM" id="Phobius"/>
    </source>
</evidence>
<keyword evidence="4 6" id="KW-1133">Transmembrane helix</keyword>
<evidence type="ECO:0000256" key="3">
    <source>
        <dbReference type="ARBA" id="ARBA00022692"/>
    </source>
</evidence>
<dbReference type="PROSITE" id="PS01309">
    <property type="entry name" value="UPF0057"/>
    <property type="match status" value="1"/>
</dbReference>
<comment type="similarity">
    <text evidence="2">Belongs to the UPF0057 (PMP3) family.</text>
</comment>
<reference evidence="7 8" key="1">
    <citation type="journal article" date="2024" name="IMA Fungus">
        <title>IMA Genome - F19 : A genome assembly and annotation guide to empower mycologists, including annotated draft genome sequences of Ceratocystis pirilliformis, Diaporthe australafricana, Fusarium ophioides, Paecilomyces lecythidis, and Sporothrix stenoceras.</title>
        <authorList>
            <person name="Aylward J."/>
            <person name="Wilson A.M."/>
            <person name="Visagie C.M."/>
            <person name="Spraker J."/>
            <person name="Barnes I."/>
            <person name="Buitendag C."/>
            <person name="Ceriani C."/>
            <person name="Del Mar Angel L."/>
            <person name="du Plessis D."/>
            <person name="Fuchs T."/>
            <person name="Gasser K."/>
            <person name="Kramer D."/>
            <person name="Li W."/>
            <person name="Munsamy K."/>
            <person name="Piso A."/>
            <person name="Price J.L."/>
            <person name="Sonnekus B."/>
            <person name="Thomas C."/>
            <person name="van der Nest A."/>
            <person name="van Dijk A."/>
            <person name="van Heerden A."/>
            <person name="van Vuuren N."/>
            <person name="Yilmaz N."/>
            <person name="Duong T.A."/>
            <person name="van der Merwe N.A."/>
            <person name="Wingfield M.J."/>
            <person name="Wingfield B.D."/>
        </authorList>
    </citation>
    <scope>NUCLEOTIDE SEQUENCE [LARGE SCALE GENOMIC DNA]</scope>
    <source>
        <strain evidence="7 8">CMW 18300</strain>
    </source>
</reference>
<dbReference type="InterPro" id="IPR000612">
    <property type="entry name" value="PMP3"/>
</dbReference>
<keyword evidence="3 6" id="KW-0812">Transmembrane</keyword>
<evidence type="ECO:0000313" key="8">
    <source>
        <dbReference type="Proteomes" id="UP001583177"/>
    </source>
</evidence>
<proteinExistence type="inferred from homology"/>
<organism evidence="7 8">
    <name type="scientific">Diaporthe australafricana</name>
    <dbReference type="NCBI Taxonomy" id="127596"/>
    <lineage>
        <taxon>Eukaryota</taxon>
        <taxon>Fungi</taxon>
        <taxon>Dikarya</taxon>
        <taxon>Ascomycota</taxon>
        <taxon>Pezizomycotina</taxon>
        <taxon>Sordariomycetes</taxon>
        <taxon>Sordariomycetidae</taxon>
        <taxon>Diaporthales</taxon>
        <taxon>Diaporthaceae</taxon>
        <taxon>Diaporthe</taxon>
    </lineage>
</organism>
<protein>
    <submittedName>
        <fullName evidence="7">Plasma membrane proteolipid Pmp3</fullName>
    </submittedName>
</protein>
<feature type="transmembrane region" description="Helical" evidence="6">
    <location>
        <begin position="32"/>
        <end position="55"/>
    </location>
</feature>
<dbReference type="Proteomes" id="UP001583177">
    <property type="component" value="Unassembled WGS sequence"/>
</dbReference>
<evidence type="ECO:0000256" key="2">
    <source>
        <dbReference type="ARBA" id="ARBA00009530"/>
    </source>
</evidence>
<accession>A0ABR3WWM3</accession>
<evidence type="ECO:0000256" key="1">
    <source>
        <dbReference type="ARBA" id="ARBA00004370"/>
    </source>
</evidence>
<evidence type="ECO:0000256" key="4">
    <source>
        <dbReference type="ARBA" id="ARBA00022989"/>
    </source>
</evidence>
<comment type="caution">
    <text evidence="7">The sequence shown here is derived from an EMBL/GenBank/DDBJ whole genome shotgun (WGS) entry which is preliminary data.</text>
</comment>
<evidence type="ECO:0000313" key="7">
    <source>
        <dbReference type="EMBL" id="KAL1868068.1"/>
    </source>
</evidence>
<dbReference type="EMBL" id="JAWRVE010000047">
    <property type="protein sequence ID" value="KAL1868068.1"/>
    <property type="molecule type" value="Genomic_DNA"/>
</dbReference>
<dbReference type="PANTHER" id="PTHR21659">
    <property type="entry name" value="HYDROPHOBIC PROTEIN RCI2 LOW TEMPERATURE AND SALT RESPONSIVE PROTEIN LTI6 -RELATED"/>
    <property type="match status" value="1"/>
</dbReference>
<name>A0ABR3WWM3_9PEZI</name>
<keyword evidence="8" id="KW-1185">Reference proteome</keyword>
<gene>
    <name evidence="7" type="primary">PMP3</name>
    <name evidence="7" type="ORF">Daus18300_006049</name>
</gene>